<feature type="transmembrane region" description="Helical" evidence="1">
    <location>
        <begin position="116"/>
        <end position="138"/>
    </location>
</feature>
<keyword evidence="1" id="KW-0472">Membrane</keyword>
<organism evidence="3 7">
    <name type="scientific">Salinibacter ruber</name>
    <dbReference type="NCBI Taxonomy" id="146919"/>
    <lineage>
        <taxon>Bacteria</taxon>
        <taxon>Pseudomonadati</taxon>
        <taxon>Rhodothermota</taxon>
        <taxon>Rhodothermia</taxon>
        <taxon>Rhodothermales</taxon>
        <taxon>Salinibacteraceae</taxon>
        <taxon>Salinibacter</taxon>
    </lineage>
</organism>
<evidence type="ECO:0000313" key="7">
    <source>
        <dbReference type="Proteomes" id="UP001155057"/>
    </source>
</evidence>
<dbReference type="GeneID" id="83729046"/>
<comment type="caution">
    <text evidence="3">The sequence shown here is derived from an EMBL/GenBank/DDBJ whole genome shotgun (WGS) entry which is preliminary data.</text>
</comment>
<evidence type="ECO:0008006" key="8">
    <source>
        <dbReference type="Google" id="ProtNLM"/>
    </source>
</evidence>
<dbReference type="EMBL" id="JANUBF010000002">
    <property type="protein sequence ID" value="MCS4035507.1"/>
    <property type="molecule type" value="Genomic_DNA"/>
</dbReference>
<evidence type="ECO:0000256" key="1">
    <source>
        <dbReference type="SAM" id="Phobius"/>
    </source>
</evidence>
<dbReference type="AlphaFoldDB" id="A0A840ECM5"/>
<evidence type="ECO:0000313" key="3">
    <source>
        <dbReference type="EMBL" id="MCS3708540.1"/>
    </source>
</evidence>
<dbReference type="Proteomes" id="UP001155027">
    <property type="component" value="Unassembled WGS sequence"/>
</dbReference>
<dbReference type="Pfam" id="PF11821">
    <property type="entry name" value="ActD"/>
    <property type="match status" value="1"/>
</dbReference>
<accession>A0A840ECM5</accession>
<dbReference type="Proteomes" id="UP001155040">
    <property type="component" value="Unassembled WGS sequence"/>
</dbReference>
<dbReference type="Proteomes" id="UP001155057">
    <property type="component" value="Unassembled WGS sequence"/>
</dbReference>
<gene>
    <name evidence="3" type="ORF">GGP61_000127</name>
    <name evidence="2" type="ORF">GGP71_000046</name>
    <name evidence="4" type="ORF">GGP82_000115</name>
    <name evidence="5" type="ORF">GGP83_001251</name>
    <name evidence="6" type="ORF">GGQ01_000551</name>
</gene>
<reference evidence="3" key="1">
    <citation type="submission" date="2022-08" db="EMBL/GenBank/DDBJ databases">
        <title>Genomic Encyclopedia of Type Strains, Phase V (KMG-V): Genome sequencing to study the core and pangenomes of soil and plant-associated prokaryotes.</title>
        <authorList>
            <person name="Whitman W."/>
        </authorList>
    </citation>
    <scope>NUCLEOTIDE SEQUENCE</scope>
    <source>
        <strain evidence="2">0</strain>
        <strain evidence="4">SP2016B</strain>
        <strain evidence="5">SP2017</strain>
        <strain evidence="6">SP3012</strain>
        <strain evidence="3">SP3049</strain>
    </source>
</reference>
<keyword evidence="1" id="KW-0812">Transmembrane</keyword>
<sequence>MSTLIQDLKAQAGIFESDADQVHGLLAEFPDPGALLHAAEAVREEGYRHFDTHSPFPIHGMDEAMGLGNASAVGVLTFFGGITGCVVAYLLQWWTAAVDYPLNISGKPFFAVEPSVPIMFELTILFAAFGAVAGMFALNGLPRPYNPLFYSDRFKGATDDRFFLHIAASDDEFDVEDSAAMLQRLGAHHLELVKDDGTVDA</sequence>
<evidence type="ECO:0000313" key="6">
    <source>
        <dbReference type="EMBL" id="MCS4035507.1"/>
    </source>
</evidence>
<feature type="transmembrane region" description="Helical" evidence="1">
    <location>
        <begin position="73"/>
        <end position="96"/>
    </location>
</feature>
<protein>
    <recommendedName>
        <fullName evidence="8">Quinol:cytochrome c oxidoreductase membrane protein</fullName>
    </recommendedName>
</protein>
<evidence type="ECO:0000313" key="4">
    <source>
        <dbReference type="EMBL" id="MCS3863584.1"/>
    </source>
</evidence>
<dbReference type="EMBL" id="JANUBB010000004">
    <property type="protein sequence ID" value="MCS3951309.1"/>
    <property type="molecule type" value="Genomic_DNA"/>
</dbReference>
<dbReference type="PANTHER" id="PTHR40394">
    <property type="entry name" value="LIPOPROTEIN-RELATED"/>
    <property type="match status" value="1"/>
</dbReference>
<dbReference type="PANTHER" id="PTHR40394:SF2">
    <property type="entry name" value="QUINOL:CYTOCHROME C OXIDOREDUCTASE MEMBRANE PROTEIN"/>
    <property type="match status" value="1"/>
</dbReference>
<dbReference type="EMBL" id="JANUAE010000001">
    <property type="protein sequence ID" value="MCS3708540.1"/>
    <property type="molecule type" value="Genomic_DNA"/>
</dbReference>
<evidence type="ECO:0000313" key="2">
    <source>
        <dbReference type="EMBL" id="MCS3676150.1"/>
    </source>
</evidence>
<name>A0A840ECM5_9BACT</name>
<proteinExistence type="predicted"/>
<dbReference type="InterPro" id="IPR021776">
    <property type="entry name" value="ActD"/>
</dbReference>
<evidence type="ECO:0000313" key="5">
    <source>
        <dbReference type="EMBL" id="MCS3951309.1"/>
    </source>
</evidence>
<dbReference type="Proteomes" id="UP001155010">
    <property type="component" value="Unassembled WGS sequence"/>
</dbReference>
<dbReference type="RefSeq" id="WP_103016522.1">
    <property type="nucleotide sequence ID" value="NZ_CALTRV010000020.1"/>
</dbReference>
<dbReference type="Proteomes" id="UP001155034">
    <property type="component" value="Unassembled WGS sequence"/>
</dbReference>
<dbReference type="EMBL" id="JANUAU010000001">
    <property type="protein sequence ID" value="MCS3676150.1"/>
    <property type="molecule type" value="Genomic_DNA"/>
</dbReference>
<keyword evidence="1" id="KW-1133">Transmembrane helix</keyword>
<dbReference type="EMBL" id="JANTYZ010000001">
    <property type="protein sequence ID" value="MCS3863584.1"/>
    <property type="molecule type" value="Genomic_DNA"/>
</dbReference>